<organism evidence="2 3">
    <name type="scientific">endosymbiont of Galathealinum brachiosum</name>
    <dbReference type="NCBI Taxonomy" id="2200906"/>
    <lineage>
        <taxon>Bacteria</taxon>
        <taxon>Pseudomonadati</taxon>
        <taxon>Pseudomonadota</taxon>
        <taxon>Gammaproteobacteria</taxon>
        <taxon>sulfur-oxidizing symbionts</taxon>
    </lineage>
</organism>
<sequence length="107" mass="11855">MSQQDQQAVNWKAGIECTVYQVSQLENEISNLMLLKKPMIFDLSKVEEFDASFIQLLLAAQLQAKKDNLQLSVEGASEALIELVNGIYCQPALSGLPEISEESDHVS</sequence>
<proteinExistence type="predicted"/>
<dbReference type="InterPro" id="IPR036513">
    <property type="entry name" value="STAS_dom_sf"/>
</dbReference>
<dbReference type="Proteomes" id="UP000254266">
    <property type="component" value="Unassembled WGS sequence"/>
</dbReference>
<accession>A0A370DLA6</accession>
<dbReference type="SUPFAM" id="SSF52091">
    <property type="entry name" value="SpoIIaa-like"/>
    <property type="match status" value="1"/>
</dbReference>
<reference evidence="2 3" key="1">
    <citation type="journal article" date="2018" name="ISME J.">
        <title>Endosymbiont genomes yield clues of tubeworm success.</title>
        <authorList>
            <person name="Li Y."/>
            <person name="Liles M.R."/>
            <person name="Halanych K.M."/>
        </authorList>
    </citation>
    <scope>NUCLEOTIDE SEQUENCE [LARGE SCALE GENOMIC DNA]</scope>
    <source>
        <strain evidence="2">A1464</strain>
    </source>
</reference>
<protein>
    <recommendedName>
        <fullName evidence="1">MlaB-like STAS domain-containing protein</fullName>
    </recommendedName>
</protein>
<comment type="caution">
    <text evidence="2">The sequence shown here is derived from an EMBL/GenBank/DDBJ whole genome shotgun (WGS) entry which is preliminary data.</text>
</comment>
<dbReference type="AlphaFoldDB" id="A0A370DLA6"/>
<dbReference type="InterPro" id="IPR058548">
    <property type="entry name" value="MlaB-like_STAS"/>
</dbReference>
<dbReference type="EMBL" id="QFXC01000003">
    <property type="protein sequence ID" value="RDH85691.1"/>
    <property type="molecule type" value="Genomic_DNA"/>
</dbReference>
<dbReference type="Gene3D" id="3.30.750.24">
    <property type="entry name" value="STAS domain"/>
    <property type="match status" value="1"/>
</dbReference>
<feature type="domain" description="MlaB-like STAS" evidence="1">
    <location>
        <begin position="16"/>
        <end position="84"/>
    </location>
</feature>
<dbReference type="Pfam" id="PF13466">
    <property type="entry name" value="STAS_2"/>
    <property type="match status" value="1"/>
</dbReference>
<name>A0A370DLA6_9GAMM</name>
<evidence type="ECO:0000313" key="2">
    <source>
        <dbReference type="EMBL" id="RDH85691.1"/>
    </source>
</evidence>
<evidence type="ECO:0000259" key="1">
    <source>
        <dbReference type="Pfam" id="PF13466"/>
    </source>
</evidence>
<evidence type="ECO:0000313" key="3">
    <source>
        <dbReference type="Proteomes" id="UP000254266"/>
    </source>
</evidence>
<gene>
    <name evidence="2" type="ORF">DIZ80_01830</name>
</gene>
<keyword evidence="3" id="KW-1185">Reference proteome</keyword>